<feature type="region of interest" description="Disordered" evidence="4">
    <location>
        <begin position="367"/>
        <end position="386"/>
    </location>
</feature>
<dbReference type="Proteomes" id="UP000198521">
    <property type="component" value="Unassembled WGS sequence"/>
</dbReference>
<dbReference type="AlphaFoldDB" id="A0A1H7SD39"/>
<dbReference type="InterPro" id="IPR012910">
    <property type="entry name" value="Plug_dom"/>
</dbReference>
<evidence type="ECO:0000256" key="1">
    <source>
        <dbReference type="ARBA" id="ARBA00004442"/>
    </source>
</evidence>
<evidence type="ECO:0000256" key="3">
    <source>
        <dbReference type="ARBA" id="ARBA00023237"/>
    </source>
</evidence>
<dbReference type="SUPFAM" id="SSF56935">
    <property type="entry name" value="Porins"/>
    <property type="match status" value="1"/>
</dbReference>
<dbReference type="Gene3D" id="2.170.130.10">
    <property type="entry name" value="TonB-dependent receptor, plug domain"/>
    <property type="match status" value="1"/>
</dbReference>
<evidence type="ECO:0000313" key="6">
    <source>
        <dbReference type="EMBL" id="SEL69644.1"/>
    </source>
</evidence>
<protein>
    <submittedName>
        <fullName evidence="6">Outer membrane receptor for ferrienterochelin and colicins</fullName>
    </submittedName>
</protein>
<name>A0A1H7SD39_AQUAM</name>
<sequence>MRLFKLTTFLICFYTALGYSQNVGQPKEIEYKSLEEVLKTFENQQQINFSYDVEAAKNIFLNIDKEKLSIASLQNVIKLQTSYLLQKVGENDYILIKNTRVIDICAIVMDAVSKFELPHADILLDKKTIGVTDKKGVFKLQLHPFDTISISYLGYRNKTIKISELTTNCDTIRLQPEIQNLGQVLVKEYLTGGIQKNQDASINISTKKLRILPGLVEPDVLQSLQLLPGINSPTEDPAGLYIRGGTPGQNLVLWDGIKMYQNGHFFNQISTFNPFITKNVTVYRGGTSVRYGDRISGVVAIESDDDLLEKIKTGGGLNLTHVDAYIKIPLSKKIGFMIAGRRSTTDVYQNIAYNNLIRKVFQNTRSNIPDNGETSTPEERSREDDFSFSDSNFKILWKPNDDNTIKFSSIFAENRLDNNKTVVVPEVNLEAEVQDILKIRNFGFSFNWDKKYLAGVHQNVNFYFSSYDQRYNNIEIRTFGDDATERLVNNNTVKDIGGEYRLHLPISKKQSVDIGYQFTYNQTEFESKNIFSDETGFEESGSIIDGNGTNHTLYSEYKYKTSKTFINIGLRGSQVSNANAFFIEPRMFSSYELWDNFTLNTSAELKNQQLNNYLTYSSAFGTIPTLPVADNVWILSNNSSNNEDVNIPFIKVVKSAQFTLGALYSYKGWNFDVEGYYKKVTDISSLSDLVLDIAVPDDDDTLIFYGKEERIGIDFLLKKRIHNYRFWAGYSLSKTITSFPFVQDSYFDGSYDQRHVFNFSQTLEVNKFEFALGWNYSSGRPFTKIFRDDNDLDGGVTDPKGINSSRFKPYHRLDASVTYRFPLSTSKNTNGMIGISLRNIYNRKNTISQGFRENQDENFNFYLEGYENKSLRFTPDFVLRFNL</sequence>
<dbReference type="STRING" id="1038014.SAMN04487910_3076"/>
<keyword evidence="6" id="KW-0675">Receptor</keyword>
<evidence type="ECO:0000256" key="2">
    <source>
        <dbReference type="ARBA" id="ARBA00023136"/>
    </source>
</evidence>
<evidence type="ECO:0000259" key="5">
    <source>
        <dbReference type="Pfam" id="PF07715"/>
    </source>
</evidence>
<keyword evidence="7" id="KW-1185">Reference proteome</keyword>
<dbReference type="InterPro" id="IPR036942">
    <property type="entry name" value="Beta-barrel_TonB_sf"/>
</dbReference>
<proteinExistence type="predicted"/>
<keyword evidence="2" id="KW-0472">Membrane</keyword>
<evidence type="ECO:0000313" key="7">
    <source>
        <dbReference type="Proteomes" id="UP000198521"/>
    </source>
</evidence>
<evidence type="ECO:0000256" key="4">
    <source>
        <dbReference type="SAM" id="MobiDB-lite"/>
    </source>
</evidence>
<gene>
    <name evidence="6" type="ORF">SAMN04487910_3076</name>
</gene>
<dbReference type="Pfam" id="PF07715">
    <property type="entry name" value="Plug"/>
    <property type="match status" value="1"/>
</dbReference>
<dbReference type="RefSeq" id="WP_091410111.1">
    <property type="nucleotide sequence ID" value="NZ_FOAB01000005.1"/>
</dbReference>
<comment type="subcellular location">
    <subcellularLocation>
        <location evidence="1">Cell outer membrane</location>
    </subcellularLocation>
</comment>
<dbReference type="Pfam" id="PF13715">
    <property type="entry name" value="CarbopepD_reg_2"/>
    <property type="match status" value="1"/>
</dbReference>
<dbReference type="EMBL" id="FOAB01000005">
    <property type="protein sequence ID" value="SEL69644.1"/>
    <property type="molecule type" value="Genomic_DNA"/>
</dbReference>
<dbReference type="InterPro" id="IPR037066">
    <property type="entry name" value="Plug_dom_sf"/>
</dbReference>
<keyword evidence="3" id="KW-0998">Cell outer membrane</keyword>
<reference evidence="6 7" key="1">
    <citation type="submission" date="2016-10" db="EMBL/GenBank/DDBJ databases">
        <authorList>
            <person name="de Groot N.N."/>
        </authorList>
    </citation>
    <scope>NUCLEOTIDE SEQUENCE [LARGE SCALE GENOMIC DNA]</scope>
    <source>
        <strain evidence="6 7">DSM 25232</strain>
    </source>
</reference>
<dbReference type="OrthoDB" id="1154319at2"/>
<feature type="domain" description="TonB-dependent receptor plug" evidence="5">
    <location>
        <begin position="219"/>
        <end position="297"/>
    </location>
</feature>
<dbReference type="Gene3D" id="2.40.170.20">
    <property type="entry name" value="TonB-dependent receptor, beta-barrel domain"/>
    <property type="match status" value="1"/>
</dbReference>
<organism evidence="6 7">
    <name type="scientific">Aquimarina amphilecti</name>
    <dbReference type="NCBI Taxonomy" id="1038014"/>
    <lineage>
        <taxon>Bacteria</taxon>
        <taxon>Pseudomonadati</taxon>
        <taxon>Bacteroidota</taxon>
        <taxon>Flavobacteriia</taxon>
        <taxon>Flavobacteriales</taxon>
        <taxon>Flavobacteriaceae</taxon>
        <taxon>Aquimarina</taxon>
    </lineage>
</organism>
<accession>A0A1H7SD39</accession>
<dbReference type="GO" id="GO:0009279">
    <property type="term" value="C:cell outer membrane"/>
    <property type="evidence" value="ECO:0007669"/>
    <property type="project" value="UniProtKB-SubCell"/>
</dbReference>